<feature type="region of interest" description="Disordered" evidence="1">
    <location>
        <begin position="143"/>
        <end position="207"/>
    </location>
</feature>
<feature type="compositionally biased region" description="Polar residues" evidence="1">
    <location>
        <begin position="41"/>
        <end position="50"/>
    </location>
</feature>
<feature type="region of interest" description="Disordered" evidence="1">
    <location>
        <begin position="1"/>
        <end position="53"/>
    </location>
</feature>
<dbReference type="AlphaFoldDB" id="A0A9P6B5Z0"/>
<dbReference type="EMBL" id="MU128925">
    <property type="protein sequence ID" value="KAF9518353.1"/>
    <property type="molecule type" value="Genomic_DNA"/>
</dbReference>
<evidence type="ECO:0000313" key="2">
    <source>
        <dbReference type="EMBL" id="KAF9518353.1"/>
    </source>
</evidence>
<proteinExistence type="predicted"/>
<feature type="compositionally biased region" description="Polar residues" evidence="1">
    <location>
        <begin position="188"/>
        <end position="201"/>
    </location>
</feature>
<reference evidence="2" key="1">
    <citation type="journal article" date="2020" name="Nat. Commun.">
        <title>Large-scale genome sequencing of mycorrhizal fungi provides insights into the early evolution of symbiotic traits.</title>
        <authorList>
            <person name="Miyauchi S."/>
            <person name="Kiss E."/>
            <person name="Kuo A."/>
            <person name="Drula E."/>
            <person name="Kohler A."/>
            <person name="Sanchez-Garcia M."/>
            <person name="Morin E."/>
            <person name="Andreopoulos B."/>
            <person name="Barry K.W."/>
            <person name="Bonito G."/>
            <person name="Buee M."/>
            <person name="Carver A."/>
            <person name="Chen C."/>
            <person name="Cichocki N."/>
            <person name="Clum A."/>
            <person name="Culley D."/>
            <person name="Crous P.W."/>
            <person name="Fauchery L."/>
            <person name="Girlanda M."/>
            <person name="Hayes R.D."/>
            <person name="Keri Z."/>
            <person name="LaButti K."/>
            <person name="Lipzen A."/>
            <person name="Lombard V."/>
            <person name="Magnuson J."/>
            <person name="Maillard F."/>
            <person name="Murat C."/>
            <person name="Nolan M."/>
            <person name="Ohm R.A."/>
            <person name="Pangilinan J."/>
            <person name="Pereira M.F."/>
            <person name="Perotto S."/>
            <person name="Peter M."/>
            <person name="Pfister S."/>
            <person name="Riley R."/>
            <person name="Sitrit Y."/>
            <person name="Stielow J.B."/>
            <person name="Szollosi G."/>
            <person name="Zifcakova L."/>
            <person name="Stursova M."/>
            <person name="Spatafora J.W."/>
            <person name="Tedersoo L."/>
            <person name="Vaario L.M."/>
            <person name="Yamada A."/>
            <person name="Yan M."/>
            <person name="Wang P."/>
            <person name="Xu J."/>
            <person name="Bruns T."/>
            <person name="Baldrian P."/>
            <person name="Vilgalys R."/>
            <person name="Dunand C."/>
            <person name="Henrissat B."/>
            <person name="Grigoriev I.V."/>
            <person name="Hibbett D."/>
            <person name="Nagy L.G."/>
            <person name="Martin F.M."/>
        </authorList>
    </citation>
    <scope>NUCLEOTIDE SEQUENCE</scope>
    <source>
        <strain evidence="2">UP504</strain>
    </source>
</reference>
<sequence length="207" mass="22707">MKEPLHFQTFATPVLERDPHSETPWTPSAVLHNGKDEAGETSGSLLTTQTDPPPRVGTQMVIYKCPVPGHPHDPVSNNVVEHMLKNKCSGGMVMEIITVAFVCVDCTMHTYSQDTMRLHLGNCKPFLARKRTESARDVNGVFPFAPERQPSPFHPQLSSLEPNEGVDASISRRANPATGSNLDEDQSGPITRYSSCTTRASQIDVPD</sequence>
<keyword evidence="3" id="KW-1185">Reference proteome</keyword>
<evidence type="ECO:0000256" key="1">
    <source>
        <dbReference type="SAM" id="MobiDB-lite"/>
    </source>
</evidence>
<name>A0A9P6B5Z0_9AGAM</name>
<dbReference type="Proteomes" id="UP000886523">
    <property type="component" value="Unassembled WGS sequence"/>
</dbReference>
<gene>
    <name evidence="2" type="ORF">BS47DRAFT_292809</name>
</gene>
<comment type="caution">
    <text evidence="2">The sequence shown here is derived from an EMBL/GenBank/DDBJ whole genome shotgun (WGS) entry which is preliminary data.</text>
</comment>
<evidence type="ECO:0000313" key="3">
    <source>
        <dbReference type="Proteomes" id="UP000886523"/>
    </source>
</evidence>
<accession>A0A9P6B5Z0</accession>
<protein>
    <submittedName>
        <fullName evidence="2">Uncharacterized protein</fullName>
    </submittedName>
</protein>
<organism evidence="2 3">
    <name type="scientific">Hydnum rufescens UP504</name>
    <dbReference type="NCBI Taxonomy" id="1448309"/>
    <lineage>
        <taxon>Eukaryota</taxon>
        <taxon>Fungi</taxon>
        <taxon>Dikarya</taxon>
        <taxon>Basidiomycota</taxon>
        <taxon>Agaricomycotina</taxon>
        <taxon>Agaricomycetes</taxon>
        <taxon>Cantharellales</taxon>
        <taxon>Hydnaceae</taxon>
        <taxon>Hydnum</taxon>
    </lineage>
</organism>